<dbReference type="OrthoDB" id="5215637at2759"/>
<keyword evidence="2" id="KW-1133">Transmembrane helix</keyword>
<feature type="transmembrane region" description="Helical" evidence="2">
    <location>
        <begin position="7"/>
        <end position="29"/>
    </location>
</feature>
<keyword evidence="2" id="KW-0472">Membrane</keyword>
<dbReference type="GeneID" id="19988312"/>
<evidence type="ECO:0000256" key="1">
    <source>
        <dbReference type="SAM" id="MobiDB-lite"/>
    </source>
</evidence>
<dbReference type="VEuPathDB" id="FungiDB:G647_09819"/>
<reference evidence="3" key="1">
    <citation type="submission" date="2013-03" db="EMBL/GenBank/DDBJ databases">
        <title>The Genome Sequence of Cladophialophora carrionii CBS 160.54.</title>
        <authorList>
            <consortium name="The Broad Institute Genomics Platform"/>
            <person name="Cuomo C."/>
            <person name="de Hoog S."/>
            <person name="Gorbushina A."/>
            <person name="Walker B."/>
            <person name="Young S.K."/>
            <person name="Zeng Q."/>
            <person name="Gargeya S."/>
            <person name="Fitzgerald M."/>
            <person name="Haas B."/>
            <person name="Abouelleil A."/>
            <person name="Allen A.W."/>
            <person name="Alvarado L."/>
            <person name="Arachchi H.M."/>
            <person name="Berlin A.M."/>
            <person name="Chapman S.B."/>
            <person name="Gainer-Dewar J."/>
            <person name="Goldberg J."/>
            <person name="Griggs A."/>
            <person name="Gujja S."/>
            <person name="Hansen M."/>
            <person name="Howarth C."/>
            <person name="Imamovic A."/>
            <person name="Ireland A."/>
            <person name="Larimer J."/>
            <person name="McCowan C."/>
            <person name="Murphy C."/>
            <person name="Pearson M."/>
            <person name="Poon T.W."/>
            <person name="Priest M."/>
            <person name="Roberts A."/>
            <person name="Saif S."/>
            <person name="Shea T."/>
            <person name="Sisk P."/>
            <person name="Sykes S."/>
            <person name="Wortman J."/>
            <person name="Nusbaum C."/>
            <person name="Birren B."/>
        </authorList>
    </citation>
    <scope>NUCLEOTIDE SEQUENCE [LARGE SCALE GENOMIC DNA]</scope>
    <source>
        <strain evidence="3">CBS 160.54</strain>
    </source>
</reference>
<keyword evidence="2" id="KW-0812">Transmembrane</keyword>
<evidence type="ECO:0000256" key="2">
    <source>
        <dbReference type="SAM" id="Phobius"/>
    </source>
</evidence>
<sequence>MAQSAKILAFRTVQVALAAAYIAPLASIITDGATPTAIPTQTLTFTTDISGSPLTITATTAINPTTLPVREVADDSAVLTTGLGAGLGVGLPLLAIVGVLSFLLFREKRHHRATKAGLSNADSYGYPLVANSQKAPGDRYQPTQDDWAYQSPYSRQHAVEADASIASVRRAEAASRERPSPRQELPAS</sequence>
<organism evidence="3">
    <name type="scientific">Cladophialophora carrionii CBS 160.54</name>
    <dbReference type="NCBI Taxonomy" id="1279043"/>
    <lineage>
        <taxon>Eukaryota</taxon>
        <taxon>Fungi</taxon>
        <taxon>Dikarya</taxon>
        <taxon>Ascomycota</taxon>
        <taxon>Pezizomycotina</taxon>
        <taxon>Eurotiomycetes</taxon>
        <taxon>Chaetothyriomycetidae</taxon>
        <taxon>Chaetothyriales</taxon>
        <taxon>Herpotrichiellaceae</taxon>
        <taxon>Cladophialophora</taxon>
    </lineage>
</organism>
<evidence type="ECO:0008006" key="4">
    <source>
        <dbReference type="Google" id="ProtNLM"/>
    </source>
</evidence>
<dbReference type="Proteomes" id="UP000030678">
    <property type="component" value="Unassembled WGS sequence"/>
</dbReference>
<feature type="region of interest" description="Disordered" evidence="1">
    <location>
        <begin position="130"/>
        <end position="188"/>
    </location>
</feature>
<dbReference type="EMBL" id="KI635850">
    <property type="protein sequence ID" value="ETI27137.1"/>
    <property type="molecule type" value="Genomic_DNA"/>
</dbReference>
<dbReference type="HOGENOM" id="CLU_1440901_0_0_1"/>
<proteinExistence type="predicted"/>
<protein>
    <recommendedName>
        <fullName evidence="4">Mid2 domain-containing protein</fullName>
    </recommendedName>
</protein>
<name>V9DMF2_9EURO</name>
<feature type="transmembrane region" description="Helical" evidence="2">
    <location>
        <begin position="83"/>
        <end position="105"/>
    </location>
</feature>
<dbReference type="RefSeq" id="XP_008724034.1">
    <property type="nucleotide sequence ID" value="XM_008725812.1"/>
</dbReference>
<dbReference type="AlphaFoldDB" id="V9DMF2"/>
<gene>
    <name evidence="3" type="ORF">G647_09819</name>
</gene>
<accession>V9DMF2</accession>
<evidence type="ECO:0000313" key="3">
    <source>
        <dbReference type="EMBL" id="ETI27137.1"/>
    </source>
</evidence>
<feature type="compositionally biased region" description="Basic and acidic residues" evidence="1">
    <location>
        <begin position="169"/>
        <end position="181"/>
    </location>
</feature>